<feature type="domain" description="Reverse transcriptase Ty1/copia-type" evidence="1">
    <location>
        <begin position="159"/>
        <end position="212"/>
    </location>
</feature>
<gene>
    <name evidence="2" type="ORF">EPI10_000294</name>
</gene>
<keyword evidence="3" id="KW-1185">Reference proteome</keyword>
<reference evidence="3" key="1">
    <citation type="journal article" date="2019" name="Plant Biotechnol. J.">
        <title>Genome sequencing of the Australian wild diploid species Gossypium australe highlights disease resistance and delayed gland morphogenesis.</title>
        <authorList>
            <person name="Cai Y."/>
            <person name="Cai X."/>
            <person name="Wang Q."/>
            <person name="Wang P."/>
            <person name="Zhang Y."/>
            <person name="Cai C."/>
            <person name="Xu Y."/>
            <person name="Wang K."/>
            <person name="Zhou Z."/>
            <person name="Wang C."/>
            <person name="Geng S."/>
            <person name="Li B."/>
            <person name="Dong Q."/>
            <person name="Hou Y."/>
            <person name="Wang H."/>
            <person name="Ai P."/>
            <person name="Liu Z."/>
            <person name="Yi F."/>
            <person name="Sun M."/>
            <person name="An G."/>
            <person name="Cheng J."/>
            <person name="Zhang Y."/>
            <person name="Shi Q."/>
            <person name="Xie Y."/>
            <person name="Shi X."/>
            <person name="Chang Y."/>
            <person name="Huang F."/>
            <person name="Chen Y."/>
            <person name="Hong S."/>
            <person name="Mi L."/>
            <person name="Sun Q."/>
            <person name="Zhang L."/>
            <person name="Zhou B."/>
            <person name="Peng R."/>
            <person name="Zhang X."/>
            <person name="Liu F."/>
        </authorList>
    </citation>
    <scope>NUCLEOTIDE SEQUENCE [LARGE SCALE GENOMIC DNA]</scope>
    <source>
        <strain evidence="3">cv. PA1801</strain>
    </source>
</reference>
<dbReference type="SUPFAM" id="SSF56672">
    <property type="entry name" value="DNA/RNA polymerases"/>
    <property type="match status" value="1"/>
</dbReference>
<name>A0A5B6V7G9_9ROSI</name>
<dbReference type="InterPro" id="IPR013103">
    <property type="entry name" value="RVT_2"/>
</dbReference>
<comment type="caution">
    <text evidence="2">The sequence shown here is derived from an EMBL/GenBank/DDBJ whole genome shotgun (WGS) entry which is preliminary data.</text>
</comment>
<evidence type="ECO:0000259" key="1">
    <source>
        <dbReference type="Pfam" id="PF07727"/>
    </source>
</evidence>
<accession>A0A5B6V7G9</accession>
<dbReference type="InterPro" id="IPR043502">
    <property type="entry name" value="DNA/RNA_pol_sf"/>
</dbReference>
<evidence type="ECO:0000313" key="2">
    <source>
        <dbReference type="EMBL" id="KAA3465092.1"/>
    </source>
</evidence>
<dbReference type="PANTHER" id="PTHR11439">
    <property type="entry name" value="GAG-POL-RELATED RETROTRANSPOSON"/>
    <property type="match status" value="1"/>
</dbReference>
<dbReference type="EMBL" id="SMMG02000007">
    <property type="protein sequence ID" value="KAA3465092.1"/>
    <property type="molecule type" value="Genomic_DNA"/>
</dbReference>
<organism evidence="2 3">
    <name type="scientific">Gossypium australe</name>
    <dbReference type="NCBI Taxonomy" id="47621"/>
    <lineage>
        <taxon>Eukaryota</taxon>
        <taxon>Viridiplantae</taxon>
        <taxon>Streptophyta</taxon>
        <taxon>Embryophyta</taxon>
        <taxon>Tracheophyta</taxon>
        <taxon>Spermatophyta</taxon>
        <taxon>Magnoliopsida</taxon>
        <taxon>eudicotyledons</taxon>
        <taxon>Gunneridae</taxon>
        <taxon>Pentapetalae</taxon>
        <taxon>rosids</taxon>
        <taxon>malvids</taxon>
        <taxon>Malvales</taxon>
        <taxon>Malvaceae</taxon>
        <taxon>Malvoideae</taxon>
        <taxon>Gossypium</taxon>
    </lineage>
</organism>
<protein>
    <submittedName>
        <fullName evidence="2">Retrovirus-related Pol polyprotein from transposon TNT 1-94</fullName>
    </submittedName>
</protein>
<dbReference type="AlphaFoldDB" id="A0A5B6V7G9"/>
<dbReference type="Proteomes" id="UP000325315">
    <property type="component" value="Unassembled WGS sequence"/>
</dbReference>
<dbReference type="PANTHER" id="PTHR11439:SF517">
    <property type="entry name" value="CYSTEINE-RICH RLK (RECEPTOR-LIKE PROTEIN KINASE) 8"/>
    <property type="match status" value="1"/>
</dbReference>
<dbReference type="OrthoDB" id="1740642at2759"/>
<sequence length="301" mass="34757">MFVFLRTSACESMTNFVRQIGIKFNMSTLFSILFASSLGRSDLGVSRVDDLDKYLYMPIFHKRVTIETFELLVRFETSSMVRSNDTWELIDLPKGNKTIGVKWVYKEKQMENREVDKCKAQLVAKGYVGNKYKVFRLKKALYGLKQASLAWLGCIEDNGKMLILSLYVDDFIFTGNDYGMFDDFKKFLTDGFEMIDLEKMHYFLGLEAMQSDMEFLSFKKCIFKITSCNSTNTSTEFGLKLIKKEDGNKVDSTLYKQIVGGLMYLTTTRPGIMYFMSLISMFMESLTEKHLLAANGILRYL</sequence>
<feature type="domain" description="Reverse transcriptase Ty1/copia-type" evidence="1">
    <location>
        <begin position="84"/>
        <end position="128"/>
    </location>
</feature>
<dbReference type="Pfam" id="PF07727">
    <property type="entry name" value="RVT_2"/>
    <property type="match status" value="2"/>
</dbReference>
<proteinExistence type="predicted"/>
<evidence type="ECO:0000313" key="3">
    <source>
        <dbReference type="Proteomes" id="UP000325315"/>
    </source>
</evidence>